<accession>H6C6C2</accession>
<dbReference type="EMBL" id="JH226135">
    <property type="protein sequence ID" value="EHY59268.1"/>
    <property type="molecule type" value="Genomic_DNA"/>
</dbReference>
<dbReference type="RefSeq" id="XP_009159729.1">
    <property type="nucleotide sequence ID" value="XM_009161481.1"/>
</dbReference>
<dbReference type="InParanoid" id="H6C6C2"/>
<evidence type="ECO:0000313" key="1">
    <source>
        <dbReference type="EMBL" id="EHY59268.1"/>
    </source>
</evidence>
<dbReference type="GeneID" id="20311900"/>
<dbReference type="VEuPathDB" id="FungiDB:HMPREF1120_07261"/>
<organism evidence="1 2">
    <name type="scientific">Exophiala dermatitidis (strain ATCC 34100 / CBS 525.76 / NIH/UT8656)</name>
    <name type="common">Black yeast</name>
    <name type="synonym">Wangiella dermatitidis</name>
    <dbReference type="NCBI Taxonomy" id="858893"/>
    <lineage>
        <taxon>Eukaryota</taxon>
        <taxon>Fungi</taxon>
        <taxon>Dikarya</taxon>
        <taxon>Ascomycota</taxon>
        <taxon>Pezizomycotina</taxon>
        <taxon>Eurotiomycetes</taxon>
        <taxon>Chaetothyriomycetidae</taxon>
        <taxon>Chaetothyriales</taxon>
        <taxon>Herpotrichiellaceae</taxon>
        <taxon>Exophiala</taxon>
    </lineage>
</organism>
<reference evidence="1" key="1">
    <citation type="submission" date="2011-07" db="EMBL/GenBank/DDBJ databases">
        <title>The Genome Sequence of Exophiala (Wangiella) dermatitidis NIH/UT8656.</title>
        <authorList>
            <consortium name="The Broad Institute Genome Sequencing Platform"/>
            <person name="Cuomo C."/>
            <person name="Wang Z."/>
            <person name="Hunicke-Smith S."/>
            <person name="Szanislo P.J."/>
            <person name="Earl A."/>
            <person name="Young S.K."/>
            <person name="Zeng Q."/>
            <person name="Gargeya S."/>
            <person name="Fitzgerald M."/>
            <person name="Haas B."/>
            <person name="Abouelleil A."/>
            <person name="Alvarado L."/>
            <person name="Arachchi H.M."/>
            <person name="Berlin A."/>
            <person name="Brown A."/>
            <person name="Chapman S.B."/>
            <person name="Chen Z."/>
            <person name="Dunbar C."/>
            <person name="Freedman E."/>
            <person name="Gearin G."/>
            <person name="Gellesch M."/>
            <person name="Goldberg J."/>
            <person name="Griggs A."/>
            <person name="Gujja S."/>
            <person name="Heiman D."/>
            <person name="Howarth C."/>
            <person name="Larson L."/>
            <person name="Lui A."/>
            <person name="MacDonald P.J.P."/>
            <person name="Montmayeur A."/>
            <person name="Murphy C."/>
            <person name="Neiman D."/>
            <person name="Pearson M."/>
            <person name="Priest M."/>
            <person name="Roberts A."/>
            <person name="Saif S."/>
            <person name="Shea T."/>
            <person name="Shenoy N."/>
            <person name="Sisk P."/>
            <person name="Stolte C."/>
            <person name="Sykes S."/>
            <person name="Wortman J."/>
            <person name="Nusbaum C."/>
            <person name="Birren B."/>
        </authorList>
    </citation>
    <scope>NUCLEOTIDE SEQUENCE</scope>
    <source>
        <strain evidence="1">NIH/UT8656</strain>
    </source>
</reference>
<dbReference type="HOGENOM" id="CLU_2757789_0_0_1"/>
<keyword evidence="2" id="KW-1185">Reference proteome</keyword>
<evidence type="ECO:0000313" key="2">
    <source>
        <dbReference type="Proteomes" id="UP000007304"/>
    </source>
</evidence>
<protein>
    <submittedName>
        <fullName evidence="1">Uncharacterized protein</fullName>
    </submittedName>
</protein>
<dbReference type="Proteomes" id="UP000007304">
    <property type="component" value="Unassembled WGS sequence"/>
</dbReference>
<proteinExistence type="predicted"/>
<gene>
    <name evidence="1" type="ORF">HMPREF1120_07261</name>
</gene>
<dbReference type="AlphaFoldDB" id="H6C6C2"/>
<name>H6C6C2_EXODN</name>
<sequence>MMVCPGRYLSVVKRSSIGTSSSRVHRVSYNHQPLPVYILSHWPSTAFSRAVPLNVSRISGLPVYRTGSRK</sequence>